<feature type="compositionally biased region" description="Basic residues" evidence="1">
    <location>
        <begin position="76"/>
        <end position="85"/>
    </location>
</feature>
<evidence type="ECO:0000313" key="4">
    <source>
        <dbReference type="Proteomes" id="UP000677054"/>
    </source>
</evidence>
<dbReference type="EMBL" id="LR899893">
    <property type="protein sequence ID" value="CAD7243151.1"/>
    <property type="molecule type" value="Genomic_DNA"/>
</dbReference>
<gene>
    <name evidence="3" type="ORF">DSTB1V02_LOCUS3084</name>
</gene>
<sequence>MRILLFLIAGFGFLLAEAKGNHGRRRTSPDPHKPELTNEIDLDEKPHLSKPHHPREKPHFGHWGEHWGSLDVEKAPHRKHHRLHHRDAQGLHLQDLSYQPKEETELLNRMLGDQPAASDQPAREKVEKKRKNKNKNKKKKKKDDKRNKSKKRDKKKKSKKESKKFDSKKE</sequence>
<evidence type="ECO:0000256" key="1">
    <source>
        <dbReference type="SAM" id="MobiDB-lite"/>
    </source>
</evidence>
<organism evidence="3">
    <name type="scientific">Darwinula stevensoni</name>
    <dbReference type="NCBI Taxonomy" id="69355"/>
    <lineage>
        <taxon>Eukaryota</taxon>
        <taxon>Metazoa</taxon>
        <taxon>Ecdysozoa</taxon>
        <taxon>Arthropoda</taxon>
        <taxon>Crustacea</taxon>
        <taxon>Oligostraca</taxon>
        <taxon>Ostracoda</taxon>
        <taxon>Podocopa</taxon>
        <taxon>Podocopida</taxon>
        <taxon>Darwinulocopina</taxon>
        <taxon>Darwinuloidea</taxon>
        <taxon>Darwinulidae</taxon>
        <taxon>Darwinula</taxon>
    </lineage>
</organism>
<dbReference type="AlphaFoldDB" id="A0A7R8X5F9"/>
<evidence type="ECO:0000313" key="3">
    <source>
        <dbReference type="EMBL" id="CAD7243151.1"/>
    </source>
</evidence>
<feature type="signal peptide" evidence="2">
    <location>
        <begin position="1"/>
        <end position="18"/>
    </location>
</feature>
<name>A0A7R8X5F9_9CRUS</name>
<feature type="chain" id="PRO_5036402402" evidence="2">
    <location>
        <begin position="19"/>
        <end position="170"/>
    </location>
</feature>
<feature type="compositionally biased region" description="Basic residues" evidence="1">
    <location>
        <begin position="128"/>
        <end position="162"/>
    </location>
</feature>
<keyword evidence="2" id="KW-0732">Signal</keyword>
<protein>
    <submittedName>
        <fullName evidence="3">Uncharacterized protein</fullName>
    </submittedName>
</protein>
<dbReference type="Proteomes" id="UP000677054">
    <property type="component" value="Unassembled WGS sequence"/>
</dbReference>
<reference evidence="3" key="1">
    <citation type="submission" date="2020-11" db="EMBL/GenBank/DDBJ databases">
        <authorList>
            <person name="Tran Van P."/>
        </authorList>
    </citation>
    <scope>NUCLEOTIDE SEQUENCE</scope>
</reference>
<evidence type="ECO:0000256" key="2">
    <source>
        <dbReference type="SAM" id="SignalP"/>
    </source>
</evidence>
<feature type="compositionally biased region" description="Basic and acidic residues" evidence="1">
    <location>
        <begin position="27"/>
        <end position="36"/>
    </location>
</feature>
<feature type="region of interest" description="Disordered" evidence="1">
    <location>
        <begin position="20"/>
        <end position="170"/>
    </location>
</feature>
<proteinExistence type="predicted"/>
<keyword evidence="4" id="KW-1185">Reference proteome</keyword>
<accession>A0A7R8X5F9</accession>
<dbReference type="EMBL" id="CAJPEV010000376">
    <property type="protein sequence ID" value="CAG0884621.1"/>
    <property type="molecule type" value="Genomic_DNA"/>
</dbReference>